<sequence>TQTECVKGYCASNYKCGNQRMQRGVHADLSLAYLPGKGISLMAAMPIERDSLIIQYVGEVISRAMYLEREKKVTYYETQCSPHSYGLAVNSNEVIDARFVGGIGRFANHICSPNCIVERWEVAGETCCGIFAKNSIGEGEEVTIKYGRAFVQAE</sequence>
<dbReference type="InterPro" id="IPR046341">
    <property type="entry name" value="SET_dom_sf"/>
</dbReference>
<evidence type="ECO:0000256" key="7">
    <source>
        <dbReference type="ARBA" id="ARBA00023242"/>
    </source>
</evidence>
<gene>
    <name evidence="9" type="ORF">L914_01511</name>
</gene>
<protein>
    <recommendedName>
        <fullName evidence="8">SET domain-containing protein</fullName>
    </recommendedName>
</protein>
<evidence type="ECO:0000256" key="1">
    <source>
        <dbReference type="ARBA" id="ARBA00004123"/>
    </source>
</evidence>
<dbReference type="EMBL" id="KI690766">
    <property type="protein sequence ID" value="ETM55248.1"/>
    <property type="molecule type" value="Genomic_DNA"/>
</dbReference>
<evidence type="ECO:0000256" key="5">
    <source>
        <dbReference type="ARBA" id="ARBA00022679"/>
    </source>
</evidence>
<evidence type="ECO:0000256" key="6">
    <source>
        <dbReference type="ARBA" id="ARBA00022691"/>
    </source>
</evidence>
<dbReference type="InterPro" id="IPR050777">
    <property type="entry name" value="SET2_Histone-Lys_MeTrsfase"/>
</dbReference>
<accession>W2P4V2</accession>
<keyword evidence="6" id="KW-0949">S-adenosyl-L-methionine</keyword>
<feature type="non-terminal residue" evidence="9">
    <location>
        <position position="154"/>
    </location>
</feature>
<evidence type="ECO:0000259" key="8">
    <source>
        <dbReference type="PROSITE" id="PS50280"/>
    </source>
</evidence>
<dbReference type="Proteomes" id="UP000054532">
    <property type="component" value="Unassembled WGS sequence"/>
</dbReference>
<dbReference type="GO" id="GO:0032259">
    <property type="term" value="P:methylation"/>
    <property type="evidence" value="ECO:0007669"/>
    <property type="project" value="UniProtKB-KW"/>
</dbReference>
<reference evidence="9" key="1">
    <citation type="submission" date="2013-11" db="EMBL/GenBank/DDBJ databases">
        <title>The Genome Sequence of Phytophthora parasitica IAC_01/95.</title>
        <authorList>
            <consortium name="The Broad Institute Genomics Platform"/>
            <person name="Russ C."/>
            <person name="Tyler B."/>
            <person name="Panabieres F."/>
            <person name="Shan W."/>
            <person name="Tripathy S."/>
            <person name="Grunwald N."/>
            <person name="Machado M."/>
            <person name="Johnson C.S."/>
            <person name="Arredondo F."/>
            <person name="Hong C."/>
            <person name="Coffey M."/>
            <person name="Young S.K."/>
            <person name="Zeng Q."/>
            <person name="Gargeya S."/>
            <person name="Fitzgerald M."/>
            <person name="Abouelleil A."/>
            <person name="Alvarado L."/>
            <person name="Chapman S.B."/>
            <person name="Gainer-Dewar J."/>
            <person name="Goldberg J."/>
            <person name="Griggs A."/>
            <person name="Gujja S."/>
            <person name="Hansen M."/>
            <person name="Howarth C."/>
            <person name="Imamovic A."/>
            <person name="Ireland A."/>
            <person name="Larimer J."/>
            <person name="McCowan C."/>
            <person name="Murphy C."/>
            <person name="Pearson M."/>
            <person name="Poon T.W."/>
            <person name="Priest M."/>
            <person name="Roberts A."/>
            <person name="Saif S."/>
            <person name="Shea T."/>
            <person name="Sykes S."/>
            <person name="Wortman J."/>
            <person name="Nusbaum C."/>
            <person name="Birren B."/>
        </authorList>
    </citation>
    <scope>NUCLEOTIDE SEQUENCE [LARGE SCALE GENOMIC DNA]</scope>
    <source>
        <strain evidence="9">IAC_01/95</strain>
    </source>
</reference>
<dbReference type="Pfam" id="PF00856">
    <property type="entry name" value="SET"/>
    <property type="match status" value="1"/>
</dbReference>
<dbReference type="SMART" id="SM00317">
    <property type="entry name" value="SET"/>
    <property type="match status" value="1"/>
</dbReference>
<dbReference type="PANTHER" id="PTHR22884">
    <property type="entry name" value="SET DOMAIN PROTEINS"/>
    <property type="match status" value="1"/>
</dbReference>
<dbReference type="AlphaFoldDB" id="W2P4V2"/>
<evidence type="ECO:0000313" key="9">
    <source>
        <dbReference type="EMBL" id="ETM55248.1"/>
    </source>
</evidence>
<keyword evidence="5" id="KW-0808">Transferase</keyword>
<evidence type="ECO:0000256" key="2">
    <source>
        <dbReference type="ARBA" id="ARBA00004286"/>
    </source>
</evidence>
<feature type="non-terminal residue" evidence="9">
    <location>
        <position position="1"/>
    </location>
</feature>
<keyword evidence="3" id="KW-0158">Chromosome</keyword>
<dbReference type="GO" id="GO:0008168">
    <property type="term" value="F:methyltransferase activity"/>
    <property type="evidence" value="ECO:0007669"/>
    <property type="project" value="UniProtKB-KW"/>
</dbReference>
<keyword evidence="7" id="KW-0539">Nucleus</keyword>
<organism evidence="9">
    <name type="scientific">Phytophthora nicotianae</name>
    <name type="common">Potato buckeye rot agent</name>
    <name type="synonym">Phytophthora parasitica</name>
    <dbReference type="NCBI Taxonomy" id="4792"/>
    <lineage>
        <taxon>Eukaryota</taxon>
        <taxon>Sar</taxon>
        <taxon>Stramenopiles</taxon>
        <taxon>Oomycota</taxon>
        <taxon>Peronosporomycetes</taxon>
        <taxon>Peronosporales</taxon>
        <taxon>Peronosporaceae</taxon>
        <taxon>Phytophthora</taxon>
    </lineage>
</organism>
<evidence type="ECO:0000256" key="3">
    <source>
        <dbReference type="ARBA" id="ARBA00022454"/>
    </source>
</evidence>
<feature type="domain" description="SET" evidence="8">
    <location>
        <begin position="27"/>
        <end position="147"/>
    </location>
</feature>
<dbReference type="VEuPathDB" id="FungiDB:PPTG_17619"/>
<dbReference type="SUPFAM" id="SSF82199">
    <property type="entry name" value="SET domain"/>
    <property type="match status" value="1"/>
</dbReference>
<comment type="subcellular location">
    <subcellularLocation>
        <location evidence="2">Chromosome</location>
    </subcellularLocation>
    <subcellularLocation>
        <location evidence="1">Nucleus</location>
    </subcellularLocation>
</comment>
<dbReference type="GO" id="GO:0005694">
    <property type="term" value="C:chromosome"/>
    <property type="evidence" value="ECO:0007669"/>
    <property type="project" value="UniProtKB-SubCell"/>
</dbReference>
<dbReference type="PROSITE" id="PS50280">
    <property type="entry name" value="SET"/>
    <property type="match status" value="1"/>
</dbReference>
<proteinExistence type="predicted"/>
<evidence type="ECO:0000256" key="4">
    <source>
        <dbReference type="ARBA" id="ARBA00022603"/>
    </source>
</evidence>
<dbReference type="Gene3D" id="2.170.270.10">
    <property type="entry name" value="SET domain"/>
    <property type="match status" value="1"/>
</dbReference>
<dbReference type="InterPro" id="IPR001214">
    <property type="entry name" value="SET_dom"/>
</dbReference>
<dbReference type="GO" id="GO:0005634">
    <property type="term" value="C:nucleus"/>
    <property type="evidence" value="ECO:0007669"/>
    <property type="project" value="UniProtKB-SubCell"/>
</dbReference>
<name>W2P4V2_PHYNI</name>
<keyword evidence="4" id="KW-0489">Methyltransferase</keyword>